<dbReference type="RefSeq" id="WP_066891240.1">
    <property type="nucleotide sequence ID" value="NZ_LZDN01000001.1"/>
</dbReference>
<feature type="transmembrane region" description="Helical" evidence="1">
    <location>
        <begin position="122"/>
        <end position="152"/>
    </location>
</feature>
<sequence>MPEQLFDDPKTTEKEVKGVSAVKALQIAQQQGQTIYTITKENYNQVLPKLSLSANVMSDIQNAINADKVVTVHEKNISYKGWHGLGYVILALTTGAGAYLIGGGADGGMINFFGENQNLIVLLLGIAAIANVSLPFLFLLVLLIIIFLAFMITMYNNLALMEAGCEELVPFNWVINILAVVAGVLFGSSVASTIWSAIFGWMYTSVVSSNLVINYCKAVNNRGAV</sequence>
<organism evidence="2 3">
    <name type="scientific">Moraxella nonliquefaciens</name>
    <dbReference type="NCBI Taxonomy" id="478"/>
    <lineage>
        <taxon>Bacteria</taxon>
        <taxon>Pseudomonadati</taxon>
        <taxon>Pseudomonadota</taxon>
        <taxon>Gammaproteobacteria</taxon>
        <taxon>Moraxellales</taxon>
        <taxon>Moraxellaceae</taxon>
        <taxon>Moraxella</taxon>
    </lineage>
</organism>
<evidence type="ECO:0000313" key="2">
    <source>
        <dbReference type="EMBL" id="OBX52436.1"/>
    </source>
</evidence>
<reference evidence="2 3" key="1">
    <citation type="submission" date="2016-06" db="EMBL/GenBank/DDBJ databases">
        <title>Draft genome of Moraxella nonliquefaciens CCUG 60284.</title>
        <authorList>
            <person name="Salva-Serra F."/>
            <person name="Engstrom-Jakobsson H."/>
            <person name="Thorell K."/>
            <person name="Gonzales-Siles L."/>
            <person name="Karlsson R."/>
            <person name="Boulund F."/>
            <person name="Engstrand L."/>
            <person name="Kristiansson E."/>
            <person name="Moore E."/>
        </authorList>
    </citation>
    <scope>NUCLEOTIDE SEQUENCE [LARGE SCALE GENOMIC DNA]</scope>
    <source>
        <strain evidence="2 3">CCUG 60284</strain>
    </source>
</reference>
<keyword evidence="1" id="KW-0472">Membrane</keyword>
<dbReference type="Proteomes" id="UP000092671">
    <property type="component" value="Unassembled WGS sequence"/>
</dbReference>
<dbReference type="AlphaFoldDB" id="A0A1B8PMK1"/>
<evidence type="ECO:0000313" key="3">
    <source>
        <dbReference type="Proteomes" id="UP000092671"/>
    </source>
</evidence>
<protein>
    <submittedName>
        <fullName evidence="2">Uncharacterized protein</fullName>
    </submittedName>
</protein>
<dbReference type="EMBL" id="LZDN01000001">
    <property type="protein sequence ID" value="OBX52436.1"/>
    <property type="molecule type" value="Genomic_DNA"/>
</dbReference>
<evidence type="ECO:0000256" key="1">
    <source>
        <dbReference type="SAM" id="Phobius"/>
    </source>
</evidence>
<gene>
    <name evidence="2" type="ORF">A9Z60_01855</name>
</gene>
<keyword evidence="1" id="KW-1133">Transmembrane helix</keyword>
<feature type="transmembrane region" description="Helical" evidence="1">
    <location>
        <begin position="84"/>
        <end position="102"/>
    </location>
</feature>
<feature type="transmembrane region" description="Helical" evidence="1">
    <location>
        <begin position="173"/>
        <end position="203"/>
    </location>
</feature>
<keyword evidence="1" id="KW-0812">Transmembrane</keyword>
<accession>A0A1B8PMK1</accession>
<name>A0A1B8PMK1_MORNO</name>
<comment type="caution">
    <text evidence="2">The sequence shown here is derived from an EMBL/GenBank/DDBJ whole genome shotgun (WGS) entry which is preliminary data.</text>
</comment>
<proteinExistence type="predicted"/>